<evidence type="ECO:0000313" key="13">
    <source>
        <dbReference type="EMBL" id="PKI84660.1"/>
    </source>
</evidence>
<keyword evidence="10" id="KW-0137">Centromere</keyword>
<evidence type="ECO:0000256" key="4">
    <source>
        <dbReference type="ARBA" id="ARBA00022618"/>
    </source>
</evidence>
<evidence type="ECO:0000256" key="8">
    <source>
        <dbReference type="ARBA" id="ARBA00023242"/>
    </source>
</evidence>
<reference evidence="13 14" key="1">
    <citation type="submission" date="2017-10" db="EMBL/GenBank/DDBJ databases">
        <title>A novel species of cold-tolerant Malassezia isolated from bats.</title>
        <authorList>
            <person name="Lorch J.M."/>
            <person name="Palmer J.M."/>
            <person name="Vanderwolf K.J."/>
            <person name="Schmidt K.Z."/>
            <person name="Verant M.L."/>
            <person name="Weller T.J."/>
            <person name="Blehert D.S."/>
        </authorList>
    </citation>
    <scope>NUCLEOTIDE SEQUENCE [LARGE SCALE GENOMIC DNA]</scope>
    <source>
        <strain evidence="13 14">NWHC:44797-103</strain>
    </source>
</reference>
<dbReference type="PROSITE" id="PS51793">
    <property type="entry name" value="MIS18"/>
    <property type="match status" value="1"/>
</dbReference>
<sequence>MSTGPSRGAAAGTTPRRGRPPLSSYPTAAGISRAANCGPGQDTDSSSDLRKAKAPRLNPGPPRRRGRPPRNAAPIPVSSHPQRTPPIEWMASTPASFAAEGAPSDERPPALVFQCVGCSAAVGDSFSWITAQRTMALIVLGAATDKVALVEPIITSSEPGPCMGSTYSVLQCTQCAQQLGRKYHNAPQAMDALREAFSFHVDALIVYQLGNATQSGHTTISARTRKPEERVAETRSTQTPAEPLSDSDVEKIKTMLMVLGERIMRVEERLDMQPKGAPDLDDSFA</sequence>
<keyword evidence="8" id="KW-0539">Nucleus</keyword>
<keyword evidence="3" id="KW-0158">Chromosome</keyword>
<evidence type="ECO:0000256" key="9">
    <source>
        <dbReference type="ARBA" id="ARBA00023306"/>
    </source>
</evidence>
<keyword evidence="6" id="KW-0498">Mitosis</keyword>
<protein>
    <recommendedName>
        <fullName evidence="12">Mis18 domain-containing protein</fullName>
    </recommendedName>
</protein>
<evidence type="ECO:0000313" key="14">
    <source>
        <dbReference type="Proteomes" id="UP000232875"/>
    </source>
</evidence>
<comment type="subcellular location">
    <subcellularLocation>
        <location evidence="2">Chromosome</location>
        <location evidence="2">Centromere</location>
    </subcellularLocation>
    <subcellularLocation>
        <location evidence="1">Nucleus</location>
    </subcellularLocation>
</comment>
<keyword evidence="4" id="KW-0132">Cell division</keyword>
<dbReference type="STRING" id="2020962.A0A2N1JDM5"/>
<keyword evidence="7" id="KW-0862">Zinc</keyword>
<dbReference type="GO" id="GO:0000785">
    <property type="term" value="C:chromatin"/>
    <property type="evidence" value="ECO:0007669"/>
    <property type="project" value="TreeGrafter"/>
</dbReference>
<proteinExistence type="predicted"/>
<dbReference type="GO" id="GO:0000775">
    <property type="term" value="C:chromosome, centromeric region"/>
    <property type="evidence" value="ECO:0007669"/>
    <property type="project" value="UniProtKB-SubCell"/>
</dbReference>
<evidence type="ECO:0000256" key="7">
    <source>
        <dbReference type="ARBA" id="ARBA00022833"/>
    </source>
</evidence>
<keyword evidence="5" id="KW-0479">Metal-binding</keyword>
<keyword evidence="9" id="KW-0131">Cell cycle</keyword>
<dbReference type="PANTHER" id="PTHR16431:SF1">
    <property type="entry name" value="NEUROGENIC PROTEIN MASTERMIND"/>
    <property type="match status" value="1"/>
</dbReference>
<dbReference type="AlphaFoldDB" id="A0A2N1JDM5"/>
<dbReference type="PANTHER" id="PTHR16431">
    <property type="entry name" value="NEUROGENIC PROTEIN MASTERMIND"/>
    <property type="match status" value="1"/>
</dbReference>
<evidence type="ECO:0000256" key="5">
    <source>
        <dbReference type="ARBA" id="ARBA00022723"/>
    </source>
</evidence>
<dbReference type="GO" id="GO:0046872">
    <property type="term" value="F:metal ion binding"/>
    <property type="evidence" value="ECO:0007669"/>
    <property type="project" value="UniProtKB-KW"/>
</dbReference>
<feature type="region of interest" description="Disordered" evidence="11">
    <location>
        <begin position="216"/>
        <end position="245"/>
    </location>
</feature>
<gene>
    <name evidence="13" type="ORF">MVES_001576</name>
</gene>
<dbReference type="Pfam" id="PF03226">
    <property type="entry name" value="Yippee-Mis18"/>
    <property type="match status" value="1"/>
</dbReference>
<dbReference type="GO" id="GO:0007059">
    <property type="term" value="P:chromosome segregation"/>
    <property type="evidence" value="ECO:0007669"/>
    <property type="project" value="TreeGrafter"/>
</dbReference>
<dbReference type="GO" id="GO:0051301">
    <property type="term" value="P:cell division"/>
    <property type="evidence" value="ECO:0007669"/>
    <property type="project" value="UniProtKB-KW"/>
</dbReference>
<dbReference type="OrthoDB" id="74210at2759"/>
<dbReference type="EMBL" id="KZ454989">
    <property type="protein sequence ID" value="PKI84660.1"/>
    <property type="molecule type" value="Genomic_DNA"/>
</dbReference>
<feature type="domain" description="Mis18" evidence="12">
    <location>
        <begin position="110"/>
        <end position="209"/>
    </location>
</feature>
<keyword evidence="14" id="KW-1185">Reference proteome</keyword>
<evidence type="ECO:0000256" key="11">
    <source>
        <dbReference type="SAM" id="MobiDB-lite"/>
    </source>
</evidence>
<name>A0A2N1JDM5_9BASI</name>
<evidence type="ECO:0000256" key="6">
    <source>
        <dbReference type="ARBA" id="ARBA00022776"/>
    </source>
</evidence>
<dbReference type="InterPro" id="IPR004910">
    <property type="entry name" value="Yippee/Mis18/Cereblon"/>
</dbReference>
<dbReference type="GO" id="GO:0034080">
    <property type="term" value="P:CENP-A containing chromatin assembly"/>
    <property type="evidence" value="ECO:0007669"/>
    <property type="project" value="TreeGrafter"/>
</dbReference>
<dbReference type="GO" id="GO:0005634">
    <property type="term" value="C:nucleus"/>
    <property type="evidence" value="ECO:0007669"/>
    <property type="project" value="UniProtKB-SubCell"/>
</dbReference>
<dbReference type="Proteomes" id="UP000232875">
    <property type="component" value="Unassembled WGS sequence"/>
</dbReference>
<evidence type="ECO:0000256" key="3">
    <source>
        <dbReference type="ARBA" id="ARBA00022454"/>
    </source>
</evidence>
<evidence type="ECO:0000256" key="1">
    <source>
        <dbReference type="ARBA" id="ARBA00004123"/>
    </source>
</evidence>
<evidence type="ECO:0000256" key="2">
    <source>
        <dbReference type="ARBA" id="ARBA00004584"/>
    </source>
</evidence>
<dbReference type="InterPro" id="IPR034752">
    <property type="entry name" value="Mis18"/>
</dbReference>
<evidence type="ECO:0000256" key="10">
    <source>
        <dbReference type="ARBA" id="ARBA00023328"/>
    </source>
</evidence>
<accession>A0A2N1JDM5</accession>
<organism evidence="13 14">
    <name type="scientific">Malassezia vespertilionis</name>
    <dbReference type="NCBI Taxonomy" id="2020962"/>
    <lineage>
        <taxon>Eukaryota</taxon>
        <taxon>Fungi</taxon>
        <taxon>Dikarya</taxon>
        <taxon>Basidiomycota</taxon>
        <taxon>Ustilaginomycotina</taxon>
        <taxon>Malasseziomycetes</taxon>
        <taxon>Malasseziales</taxon>
        <taxon>Malasseziaceae</taxon>
        <taxon>Malassezia</taxon>
    </lineage>
</organism>
<evidence type="ECO:0000259" key="12">
    <source>
        <dbReference type="PROSITE" id="PS51793"/>
    </source>
</evidence>
<feature type="region of interest" description="Disordered" evidence="11">
    <location>
        <begin position="1"/>
        <end position="88"/>
    </location>
</feature>